<feature type="transmembrane region" description="Helical" evidence="2">
    <location>
        <begin position="92"/>
        <end position="110"/>
    </location>
</feature>
<feature type="non-terminal residue" evidence="3">
    <location>
        <position position="1"/>
    </location>
</feature>
<evidence type="ECO:0000256" key="2">
    <source>
        <dbReference type="SAM" id="Phobius"/>
    </source>
</evidence>
<gene>
    <name evidence="3" type="ORF">TAV2_LOCUS9495</name>
</gene>
<dbReference type="AlphaFoldDB" id="A0AAU9S0X6"/>
<keyword evidence="4" id="KW-1185">Reference proteome</keyword>
<accession>A0AAU9S0X6</accession>
<keyword evidence="2" id="KW-0472">Membrane</keyword>
<feature type="transmembrane region" description="Helical" evidence="2">
    <location>
        <begin position="163"/>
        <end position="184"/>
    </location>
</feature>
<dbReference type="Proteomes" id="UP000836841">
    <property type="component" value="Chromosome 3"/>
</dbReference>
<evidence type="ECO:0000256" key="1">
    <source>
        <dbReference type="SAM" id="MobiDB-lite"/>
    </source>
</evidence>
<feature type="compositionally biased region" description="Basic and acidic residues" evidence="1">
    <location>
        <begin position="269"/>
        <end position="284"/>
    </location>
</feature>
<feature type="region of interest" description="Disordered" evidence="1">
    <location>
        <begin position="237"/>
        <end position="284"/>
    </location>
</feature>
<name>A0AAU9S0X6_THLAR</name>
<proteinExistence type="predicted"/>
<organism evidence="3 4">
    <name type="scientific">Thlaspi arvense</name>
    <name type="common">Field penny-cress</name>
    <dbReference type="NCBI Taxonomy" id="13288"/>
    <lineage>
        <taxon>Eukaryota</taxon>
        <taxon>Viridiplantae</taxon>
        <taxon>Streptophyta</taxon>
        <taxon>Embryophyta</taxon>
        <taxon>Tracheophyta</taxon>
        <taxon>Spermatophyta</taxon>
        <taxon>Magnoliopsida</taxon>
        <taxon>eudicotyledons</taxon>
        <taxon>Gunneridae</taxon>
        <taxon>Pentapetalae</taxon>
        <taxon>rosids</taxon>
        <taxon>malvids</taxon>
        <taxon>Brassicales</taxon>
        <taxon>Brassicaceae</taxon>
        <taxon>Thlaspideae</taxon>
        <taxon>Thlaspi</taxon>
    </lineage>
</organism>
<protein>
    <submittedName>
        <fullName evidence="3">Uncharacterized protein</fullName>
    </submittedName>
</protein>
<reference evidence="3 4" key="1">
    <citation type="submission" date="2022-03" db="EMBL/GenBank/DDBJ databases">
        <authorList>
            <person name="Nunn A."/>
            <person name="Chopra R."/>
            <person name="Nunn A."/>
            <person name="Contreras Garrido A."/>
        </authorList>
    </citation>
    <scope>NUCLEOTIDE SEQUENCE [LARGE SCALE GENOMIC DNA]</scope>
</reference>
<feature type="transmembrane region" description="Helical" evidence="2">
    <location>
        <begin position="131"/>
        <end position="151"/>
    </location>
</feature>
<feature type="transmembrane region" description="Helical" evidence="2">
    <location>
        <begin position="61"/>
        <end position="86"/>
    </location>
</feature>
<dbReference type="EMBL" id="OU466859">
    <property type="protein sequence ID" value="CAH2054794.1"/>
    <property type="molecule type" value="Genomic_DNA"/>
</dbReference>
<evidence type="ECO:0000313" key="3">
    <source>
        <dbReference type="EMBL" id="CAH2054794.1"/>
    </source>
</evidence>
<evidence type="ECO:0000313" key="4">
    <source>
        <dbReference type="Proteomes" id="UP000836841"/>
    </source>
</evidence>
<keyword evidence="2" id="KW-0812">Transmembrane</keyword>
<keyword evidence="2" id="KW-1133">Transmembrane helix</keyword>
<feature type="transmembrane region" description="Helical" evidence="2">
    <location>
        <begin position="213"/>
        <end position="231"/>
    </location>
</feature>
<sequence length="284" mass="31608">APKATSADVDSNRLLVVLVSLQHTYTCHTSSLKKMSSVAEINLGGGRVEGFRRSVGKFSRFVYDVDVLLLIAVASSVVILICLLQLNETYKTRYVTLGIIVCYTMGIVVVEHTLHQSIENIFRAWEERFRNYHLVGKAGGTLGVLLGFAYLTELIESKEGWNGFAYAFYFSCYLHLTSLTKLYGREDMFRAADSLMAVIVMLFVKSPKDNRKAWRVWVLFSVGFLVSLFKFSGPERAQDADQNPSGDSGAQDVENAGGDSGAQDVENAGGDRDFRLREFSAPRR</sequence>